<evidence type="ECO:0000259" key="1">
    <source>
        <dbReference type="Pfam" id="PF01850"/>
    </source>
</evidence>
<name>A0AA44CBB6_9HYPH</name>
<proteinExistence type="predicted"/>
<dbReference type="SUPFAM" id="SSF88723">
    <property type="entry name" value="PIN domain-like"/>
    <property type="match status" value="1"/>
</dbReference>
<accession>A0AA44CBB6</accession>
<dbReference type="Gene3D" id="3.40.50.1010">
    <property type="entry name" value="5'-nuclease"/>
    <property type="match status" value="1"/>
</dbReference>
<dbReference type="CDD" id="cd18683">
    <property type="entry name" value="PIN_VapC-like"/>
    <property type="match status" value="1"/>
</dbReference>
<dbReference type="Proteomes" id="UP001155840">
    <property type="component" value="Unassembled WGS sequence"/>
</dbReference>
<gene>
    <name evidence="2" type="ORF">G8E10_12745</name>
</gene>
<organism evidence="2 3">
    <name type="scientific">Ferranicluibacter rubi</name>
    <dbReference type="NCBI Taxonomy" id="2715133"/>
    <lineage>
        <taxon>Bacteria</taxon>
        <taxon>Pseudomonadati</taxon>
        <taxon>Pseudomonadota</taxon>
        <taxon>Alphaproteobacteria</taxon>
        <taxon>Hyphomicrobiales</taxon>
        <taxon>Rhizobiaceae</taxon>
        <taxon>Ferranicluibacter</taxon>
    </lineage>
</organism>
<feature type="domain" description="PIN" evidence="1">
    <location>
        <begin position="2"/>
        <end position="117"/>
    </location>
</feature>
<dbReference type="Pfam" id="PF01850">
    <property type="entry name" value="PIN"/>
    <property type="match status" value="1"/>
</dbReference>
<evidence type="ECO:0000313" key="2">
    <source>
        <dbReference type="EMBL" id="NHT76609.1"/>
    </source>
</evidence>
<dbReference type="PANTHER" id="PTHR39664:SF2">
    <property type="entry name" value="NUCLEIC ACID-BINDING PROTEIN, CONTAINING PIN DOMAIN-RELATED"/>
    <property type="match status" value="1"/>
</dbReference>
<comment type="caution">
    <text evidence="2">The sequence shown here is derived from an EMBL/GenBank/DDBJ whole genome shotgun (WGS) entry which is preliminary data.</text>
</comment>
<protein>
    <submittedName>
        <fullName evidence="2">Type II toxin-antitoxin system VapC family toxin</fullName>
    </submittedName>
</protein>
<evidence type="ECO:0000313" key="3">
    <source>
        <dbReference type="Proteomes" id="UP001155840"/>
    </source>
</evidence>
<dbReference type="AlphaFoldDB" id="A0AA44CBB6"/>
<keyword evidence="3" id="KW-1185">Reference proteome</keyword>
<dbReference type="PANTHER" id="PTHR39664">
    <property type="match status" value="1"/>
</dbReference>
<dbReference type="EMBL" id="JAANCM010000005">
    <property type="protein sequence ID" value="NHT76609.1"/>
    <property type="molecule type" value="Genomic_DNA"/>
</dbReference>
<dbReference type="InterPro" id="IPR029060">
    <property type="entry name" value="PIN-like_dom_sf"/>
</dbReference>
<sequence>MTIDTNILFRILLKDGSDQWQLAARLLQSHRIVIIPTVLLETEWVLRSVAKYSRSRVLELFQTIMASHDFVIVDRDDTERAIAAFEAGMDFADAMHLCLSDEATTFVTFDRDLVRRARRYLPSASVELADIL</sequence>
<dbReference type="InterPro" id="IPR002716">
    <property type="entry name" value="PIN_dom"/>
</dbReference>
<reference evidence="2" key="1">
    <citation type="submission" date="2020-03" db="EMBL/GenBank/DDBJ databases">
        <title>Ferranicluibacter endophyticum gen. nov., sp. nov., a new genus isolated from Rubus ulmifolius Schott. stem.</title>
        <authorList>
            <person name="Roca-Couso R."/>
            <person name="Flores-Felix J.D."/>
            <person name="Igual J.M."/>
            <person name="Rivas R."/>
        </authorList>
    </citation>
    <scope>NUCLEOTIDE SEQUENCE</scope>
    <source>
        <strain evidence="2">CRRU44</strain>
    </source>
</reference>